<dbReference type="InterPro" id="IPR051915">
    <property type="entry name" value="Cellulose_Degrad_GH3"/>
</dbReference>
<evidence type="ECO:0000256" key="4">
    <source>
        <dbReference type="ARBA" id="ARBA00022729"/>
    </source>
</evidence>
<evidence type="ECO:0000256" key="5">
    <source>
        <dbReference type="ARBA" id="ARBA00022801"/>
    </source>
</evidence>
<keyword evidence="6" id="KW-0326">Glycosidase</keyword>
<dbReference type="InterPro" id="IPR036962">
    <property type="entry name" value="Glyco_hydro_3_N_sf"/>
</dbReference>
<evidence type="ECO:0000256" key="6">
    <source>
        <dbReference type="ARBA" id="ARBA00023295"/>
    </source>
</evidence>
<dbReference type="EMBL" id="SGIS01000061">
    <property type="protein sequence ID" value="RZF60596.1"/>
    <property type="molecule type" value="Genomic_DNA"/>
</dbReference>
<reference evidence="11 12" key="1">
    <citation type="submission" date="2019-02" db="EMBL/GenBank/DDBJ databases">
        <authorList>
            <person name="Li Y."/>
        </authorList>
    </citation>
    <scope>NUCLEOTIDE SEQUENCE [LARGE SCALE GENOMIC DNA]</scope>
    <source>
        <strain evidence="11 12">3-7</strain>
    </source>
</reference>
<dbReference type="InterPro" id="IPR002772">
    <property type="entry name" value="Glyco_hydro_3_C"/>
</dbReference>
<dbReference type="InterPro" id="IPR036881">
    <property type="entry name" value="Glyco_hydro_3_C_sf"/>
</dbReference>
<sequence length="642" mass="67647">MKRRGIRIVGVVLAGLLSSAAATTPAFRDLNHNGRLDPYEDRRLGEAARVADLMTRMTVEEKVGTLLHGTLPAIDNPFGASGKGYDLAAVTTLVRTRAITSMISRLAMPPAAFAAQNNAVQRIAEGTRLGIPITISTDPRNHFAVVGGASVAASGFTQWPEPLGMAALDNADLVRRFGRITAREYRAVGLHMALSPQADLATEPRWPRGLATFGADPARVSRLAGAYVEGFQGSVAGLARDGVATIVKHFAGYGAEPDGFDAHNAYGKQVTLTDRSFADHLAAFQGALRAHSAGVMPTYAIVRGVTLAGVPLEPVGTGFSHQMLHDLLRDTLRYDGLVVSDWGIVNDCPAACATPTAANPQTPRAIGMPWGVETLSVEGRVVKAVNAGIDQFGGLNDPAPLLAAVHAGRISSARLDDAVRQVLLVKFRLGLFDDPYVDAAAASRIVGAPASVAAADAAQRAAVVVLQNRNAVLPLASARHRIWLYGVDPAAARSAGFDVVADPAAADVALVRFAAPAEPLHPFNFFGAMQREGRLDFRDSDAGYDALKQASGRVPVIVAIDLDRPAILTNVRDKADAMLGLFGTSDAALIDVVRGRATPRGRLPVELPRSSAAVSAQRPDLANDSADPLYPVGWSLSLKARK</sequence>
<dbReference type="EC" id="3.2.1.21" evidence="3"/>
<dbReference type="SUPFAM" id="SSF51445">
    <property type="entry name" value="(Trans)glycosidases"/>
    <property type="match status" value="1"/>
</dbReference>
<feature type="chain" id="PRO_5020727216" description="beta-glucosidase" evidence="8">
    <location>
        <begin position="29"/>
        <end position="642"/>
    </location>
</feature>
<dbReference type="Pfam" id="PF01915">
    <property type="entry name" value="Glyco_hydro_3_C"/>
    <property type="match status" value="1"/>
</dbReference>
<evidence type="ECO:0000259" key="9">
    <source>
        <dbReference type="Pfam" id="PF00933"/>
    </source>
</evidence>
<proteinExistence type="inferred from homology"/>
<feature type="signal peptide" evidence="8">
    <location>
        <begin position="1"/>
        <end position="28"/>
    </location>
</feature>
<evidence type="ECO:0000256" key="7">
    <source>
        <dbReference type="SAM" id="MobiDB-lite"/>
    </source>
</evidence>
<gene>
    <name evidence="11" type="ORF">EWE75_22245</name>
</gene>
<dbReference type="Gene3D" id="3.20.20.300">
    <property type="entry name" value="Glycoside hydrolase, family 3, N-terminal domain"/>
    <property type="match status" value="1"/>
</dbReference>
<feature type="domain" description="Glycoside hydrolase family 3 N-terminal" evidence="9">
    <location>
        <begin position="109"/>
        <end position="423"/>
    </location>
</feature>
<feature type="region of interest" description="Disordered" evidence="7">
    <location>
        <begin position="608"/>
        <end position="627"/>
    </location>
</feature>
<dbReference type="GO" id="GO:0008422">
    <property type="term" value="F:beta-glucosidase activity"/>
    <property type="evidence" value="ECO:0007669"/>
    <property type="project" value="UniProtKB-EC"/>
</dbReference>
<evidence type="ECO:0000256" key="8">
    <source>
        <dbReference type="SAM" id="SignalP"/>
    </source>
</evidence>
<feature type="domain" description="Glycoside hydrolase family 3 C-terminal" evidence="10">
    <location>
        <begin position="499"/>
        <end position="637"/>
    </location>
</feature>
<comment type="catalytic activity">
    <reaction evidence="1">
        <text>Hydrolysis of terminal, non-reducing beta-D-glucosyl residues with release of beta-D-glucose.</text>
        <dbReference type="EC" id="3.2.1.21"/>
    </reaction>
</comment>
<evidence type="ECO:0000313" key="11">
    <source>
        <dbReference type="EMBL" id="RZF60596.1"/>
    </source>
</evidence>
<evidence type="ECO:0000259" key="10">
    <source>
        <dbReference type="Pfam" id="PF01915"/>
    </source>
</evidence>
<evidence type="ECO:0000313" key="12">
    <source>
        <dbReference type="Proteomes" id="UP000292085"/>
    </source>
</evidence>
<dbReference type="SUPFAM" id="SSF52279">
    <property type="entry name" value="Beta-D-glucan exohydrolase, C-terminal domain"/>
    <property type="match status" value="1"/>
</dbReference>
<keyword evidence="5 11" id="KW-0378">Hydrolase</keyword>
<dbReference type="PRINTS" id="PR00133">
    <property type="entry name" value="GLHYDRLASE3"/>
</dbReference>
<dbReference type="GO" id="GO:0009251">
    <property type="term" value="P:glucan catabolic process"/>
    <property type="evidence" value="ECO:0007669"/>
    <property type="project" value="TreeGrafter"/>
</dbReference>
<keyword evidence="4 8" id="KW-0732">Signal</keyword>
<evidence type="ECO:0000256" key="2">
    <source>
        <dbReference type="ARBA" id="ARBA00005336"/>
    </source>
</evidence>
<evidence type="ECO:0000256" key="3">
    <source>
        <dbReference type="ARBA" id="ARBA00012744"/>
    </source>
</evidence>
<dbReference type="PANTHER" id="PTHR30620">
    <property type="entry name" value="PERIPLASMIC BETA-GLUCOSIDASE-RELATED"/>
    <property type="match status" value="1"/>
</dbReference>
<dbReference type="InterPro" id="IPR017853">
    <property type="entry name" value="GH"/>
</dbReference>
<keyword evidence="12" id="KW-1185">Reference proteome</keyword>
<accession>A0A4Q6XVX8</accession>
<dbReference type="AlphaFoldDB" id="A0A4Q6XVX8"/>
<protein>
    <recommendedName>
        <fullName evidence="3">beta-glucosidase</fullName>
        <ecNumber evidence="3">3.2.1.21</ecNumber>
    </recommendedName>
</protein>
<dbReference type="Gene3D" id="3.40.50.1700">
    <property type="entry name" value="Glycoside hydrolase family 3 C-terminal domain"/>
    <property type="match status" value="1"/>
</dbReference>
<comment type="similarity">
    <text evidence="2">Belongs to the glycosyl hydrolase 3 family.</text>
</comment>
<dbReference type="PANTHER" id="PTHR30620:SF16">
    <property type="entry name" value="LYSOSOMAL BETA GLUCOSIDASE"/>
    <property type="match status" value="1"/>
</dbReference>
<organism evidence="11 12">
    <name type="scientific">Sphingomonas populi</name>
    <dbReference type="NCBI Taxonomy" id="2484750"/>
    <lineage>
        <taxon>Bacteria</taxon>
        <taxon>Pseudomonadati</taxon>
        <taxon>Pseudomonadota</taxon>
        <taxon>Alphaproteobacteria</taxon>
        <taxon>Sphingomonadales</taxon>
        <taxon>Sphingomonadaceae</taxon>
        <taxon>Sphingomonas</taxon>
    </lineage>
</organism>
<evidence type="ECO:0000256" key="1">
    <source>
        <dbReference type="ARBA" id="ARBA00000448"/>
    </source>
</evidence>
<comment type="caution">
    <text evidence="11">The sequence shown here is derived from an EMBL/GenBank/DDBJ whole genome shotgun (WGS) entry which is preliminary data.</text>
</comment>
<dbReference type="OrthoDB" id="9781691at2"/>
<dbReference type="Proteomes" id="UP000292085">
    <property type="component" value="Unassembled WGS sequence"/>
</dbReference>
<name>A0A4Q6XVX8_9SPHN</name>
<dbReference type="Pfam" id="PF00933">
    <property type="entry name" value="Glyco_hydro_3"/>
    <property type="match status" value="1"/>
</dbReference>
<dbReference type="InterPro" id="IPR001764">
    <property type="entry name" value="Glyco_hydro_3_N"/>
</dbReference>